<keyword evidence="2" id="KW-1185">Reference proteome</keyword>
<name>A0AAV0IUF7_9ROSI</name>
<proteinExistence type="predicted"/>
<organism evidence="1 2">
    <name type="scientific">Linum tenue</name>
    <dbReference type="NCBI Taxonomy" id="586396"/>
    <lineage>
        <taxon>Eukaryota</taxon>
        <taxon>Viridiplantae</taxon>
        <taxon>Streptophyta</taxon>
        <taxon>Embryophyta</taxon>
        <taxon>Tracheophyta</taxon>
        <taxon>Spermatophyta</taxon>
        <taxon>Magnoliopsida</taxon>
        <taxon>eudicotyledons</taxon>
        <taxon>Gunneridae</taxon>
        <taxon>Pentapetalae</taxon>
        <taxon>rosids</taxon>
        <taxon>fabids</taxon>
        <taxon>Malpighiales</taxon>
        <taxon>Linaceae</taxon>
        <taxon>Linum</taxon>
    </lineage>
</organism>
<protein>
    <submittedName>
        <fullName evidence="1">Uncharacterized protein</fullName>
    </submittedName>
</protein>
<gene>
    <name evidence="1" type="ORF">LITE_LOCUS11033</name>
</gene>
<comment type="caution">
    <text evidence="1">The sequence shown here is derived from an EMBL/GenBank/DDBJ whole genome shotgun (WGS) entry which is preliminary data.</text>
</comment>
<dbReference type="EMBL" id="CAMGYJ010000004">
    <property type="protein sequence ID" value="CAI0401068.1"/>
    <property type="molecule type" value="Genomic_DNA"/>
</dbReference>
<dbReference type="AlphaFoldDB" id="A0AAV0IUF7"/>
<accession>A0AAV0IUF7</accession>
<evidence type="ECO:0000313" key="1">
    <source>
        <dbReference type="EMBL" id="CAI0401068.1"/>
    </source>
</evidence>
<dbReference type="Proteomes" id="UP001154282">
    <property type="component" value="Unassembled WGS sequence"/>
</dbReference>
<evidence type="ECO:0000313" key="2">
    <source>
        <dbReference type="Proteomes" id="UP001154282"/>
    </source>
</evidence>
<reference evidence="1" key="1">
    <citation type="submission" date="2022-08" db="EMBL/GenBank/DDBJ databases">
        <authorList>
            <person name="Gutierrez-Valencia J."/>
        </authorList>
    </citation>
    <scope>NUCLEOTIDE SEQUENCE</scope>
</reference>
<sequence>MKGSCFCKAFMIMYTSLSSSPSHYLLGKLRPQLRRQMPVKHKDRSPSTCA</sequence>